<evidence type="ECO:0000256" key="1">
    <source>
        <dbReference type="SAM" id="MobiDB-lite"/>
    </source>
</evidence>
<gene>
    <name evidence="2" type="ORF">K402DRAFT_413153</name>
</gene>
<dbReference type="AlphaFoldDB" id="A0A6G1GXK5"/>
<sequence>MFLVQQLRRCFSRRTNRSPPKPSAVDDSEPYIGVPSDYPEFPPPPPEALLKDAGEYWRTVQIRKFVAPCGESADTPLFALYRLYEAFVLDKRFAYRDMLEQFWRKPAWKVCEIPDPEDSDPSRYAFLAGVTYLIVESFNARVALGLTRGARPLMSMEEAEEAKRVPHEKRPYEEVPPWAERAPALEIPLSIPTESGELLCDPNDKRASPGMLRKNIIMWTPHIHFT</sequence>
<name>A0A6G1GXK5_9PEZI</name>
<evidence type="ECO:0000313" key="3">
    <source>
        <dbReference type="Proteomes" id="UP000800041"/>
    </source>
</evidence>
<feature type="region of interest" description="Disordered" evidence="1">
    <location>
        <begin position="13"/>
        <end position="37"/>
    </location>
</feature>
<evidence type="ECO:0000313" key="2">
    <source>
        <dbReference type="EMBL" id="KAF1985542.1"/>
    </source>
</evidence>
<dbReference type="OrthoDB" id="5422293at2759"/>
<reference evidence="2" key="1">
    <citation type="journal article" date="2020" name="Stud. Mycol.">
        <title>101 Dothideomycetes genomes: a test case for predicting lifestyles and emergence of pathogens.</title>
        <authorList>
            <person name="Haridas S."/>
            <person name="Albert R."/>
            <person name="Binder M."/>
            <person name="Bloem J."/>
            <person name="Labutti K."/>
            <person name="Salamov A."/>
            <person name="Andreopoulos B."/>
            <person name="Baker S."/>
            <person name="Barry K."/>
            <person name="Bills G."/>
            <person name="Bluhm B."/>
            <person name="Cannon C."/>
            <person name="Castanera R."/>
            <person name="Culley D."/>
            <person name="Daum C."/>
            <person name="Ezra D."/>
            <person name="Gonzalez J."/>
            <person name="Henrissat B."/>
            <person name="Kuo A."/>
            <person name="Liang C."/>
            <person name="Lipzen A."/>
            <person name="Lutzoni F."/>
            <person name="Magnuson J."/>
            <person name="Mondo S."/>
            <person name="Nolan M."/>
            <person name="Ohm R."/>
            <person name="Pangilinan J."/>
            <person name="Park H.-J."/>
            <person name="Ramirez L."/>
            <person name="Alfaro M."/>
            <person name="Sun H."/>
            <person name="Tritt A."/>
            <person name="Yoshinaga Y."/>
            <person name="Zwiers L.-H."/>
            <person name="Turgeon B."/>
            <person name="Goodwin S."/>
            <person name="Spatafora J."/>
            <person name="Crous P."/>
            <person name="Grigoriev I."/>
        </authorList>
    </citation>
    <scope>NUCLEOTIDE SEQUENCE</scope>
    <source>
        <strain evidence="2">CBS 113979</strain>
    </source>
</reference>
<dbReference type="Proteomes" id="UP000800041">
    <property type="component" value="Unassembled WGS sequence"/>
</dbReference>
<proteinExistence type="predicted"/>
<organism evidence="2 3">
    <name type="scientific">Aulographum hederae CBS 113979</name>
    <dbReference type="NCBI Taxonomy" id="1176131"/>
    <lineage>
        <taxon>Eukaryota</taxon>
        <taxon>Fungi</taxon>
        <taxon>Dikarya</taxon>
        <taxon>Ascomycota</taxon>
        <taxon>Pezizomycotina</taxon>
        <taxon>Dothideomycetes</taxon>
        <taxon>Pleosporomycetidae</taxon>
        <taxon>Aulographales</taxon>
        <taxon>Aulographaceae</taxon>
    </lineage>
</organism>
<accession>A0A6G1GXK5</accession>
<keyword evidence="3" id="KW-1185">Reference proteome</keyword>
<protein>
    <submittedName>
        <fullName evidence="2">Uncharacterized protein</fullName>
    </submittedName>
</protein>
<dbReference type="EMBL" id="ML977161">
    <property type="protein sequence ID" value="KAF1985542.1"/>
    <property type="molecule type" value="Genomic_DNA"/>
</dbReference>